<dbReference type="PROSITE" id="PS50222">
    <property type="entry name" value="EF_HAND_2"/>
    <property type="match status" value="1"/>
</dbReference>
<dbReference type="GO" id="GO:0016020">
    <property type="term" value="C:membrane"/>
    <property type="evidence" value="ECO:0007669"/>
    <property type="project" value="UniProtKB-SubCell"/>
</dbReference>
<evidence type="ECO:0000313" key="9">
    <source>
        <dbReference type="EMBL" id="CAJ1382241.1"/>
    </source>
</evidence>
<comment type="caution">
    <text evidence="9">The sequence shown here is derived from an EMBL/GenBank/DDBJ whole genome shotgun (WGS) entry which is preliminary data.</text>
</comment>
<evidence type="ECO:0000256" key="2">
    <source>
        <dbReference type="ARBA" id="ARBA00022692"/>
    </source>
</evidence>
<dbReference type="InterPro" id="IPR005821">
    <property type="entry name" value="Ion_trans_dom"/>
</dbReference>
<dbReference type="Pfam" id="PF00520">
    <property type="entry name" value="Ion_trans"/>
    <property type="match status" value="1"/>
</dbReference>
<dbReference type="InterPro" id="IPR002048">
    <property type="entry name" value="EF_hand_dom"/>
</dbReference>
<name>A0AA36I8M9_9DINO</name>
<evidence type="ECO:0000256" key="5">
    <source>
        <dbReference type="ARBA" id="ARBA00023136"/>
    </source>
</evidence>
<dbReference type="Gene3D" id="1.10.238.10">
    <property type="entry name" value="EF-hand"/>
    <property type="match status" value="1"/>
</dbReference>
<keyword evidence="3" id="KW-0106">Calcium</keyword>
<feature type="domain" description="EF-hand" evidence="8">
    <location>
        <begin position="437"/>
        <end position="472"/>
    </location>
</feature>
<gene>
    <name evidence="9" type="ORF">EVOR1521_LOCUS9655</name>
</gene>
<dbReference type="GO" id="GO:0005216">
    <property type="term" value="F:monoatomic ion channel activity"/>
    <property type="evidence" value="ECO:0007669"/>
    <property type="project" value="InterPro"/>
</dbReference>
<dbReference type="PROSITE" id="PS00018">
    <property type="entry name" value="EF_HAND_1"/>
    <property type="match status" value="1"/>
</dbReference>
<feature type="compositionally biased region" description="Basic and acidic residues" evidence="6">
    <location>
        <begin position="79"/>
        <end position="90"/>
    </location>
</feature>
<evidence type="ECO:0000256" key="6">
    <source>
        <dbReference type="SAM" id="MobiDB-lite"/>
    </source>
</evidence>
<feature type="transmembrane region" description="Helical" evidence="7">
    <location>
        <begin position="394"/>
        <end position="413"/>
    </location>
</feature>
<dbReference type="SUPFAM" id="SSF47473">
    <property type="entry name" value="EF-hand"/>
    <property type="match status" value="1"/>
</dbReference>
<feature type="transmembrane region" description="Helical" evidence="7">
    <location>
        <begin position="352"/>
        <end position="374"/>
    </location>
</feature>
<keyword evidence="10" id="KW-1185">Reference proteome</keyword>
<evidence type="ECO:0000259" key="8">
    <source>
        <dbReference type="PROSITE" id="PS50222"/>
    </source>
</evidence>
<dbReference type="InterPro" id="IPR027359">
    <property type="entry name" value="Volt_channel_dom_sf"/>
</dbReference>
<feature type="transmembrane region" description="Helical" evidence="7">
    <location>
        <begin position="312"/>
        <end position="332"/>
    </location>
</feature>
<dbReference type="AlphaFoldDB" id="A0AA36I8M9"/>
<evidence type="ECO:0000313" key="10">
    <source>
        <dbReference type="Proteomes" id="UP001178507"/>
    </source>
</evidence>
<dbReference type="Proteomes" id="UP001178507">
    <property type="component" value="Unassembled WGS sequence"/>
</dbReference>
<organism evidence="9 10">
    <name type="scientific">Effrenium voratum</name>
    <dbReference type="NCBI Taxonomy" id="2562239"/>
    <lineage>
        <taxon>Eukaryota</taxon>
        <taxon>Sar</taxon>
        <taxon>Alveolata</taxon>
        <taxon>Dinophyceae</taxon>
        <taxon>Suessiales</taxon>
        <taxon>Symbiodiniaceae</taxon>
        <taxon>Effrenium</taxon>
    </lineage>
</organism>
<dbReference type="PANTHER" id="PTHR46726">
    <property type="entry name" value="TWO PORE CHANNEL 3"/>
    <property type="match status" value="1"/>
</dbReference>
<dbReference type="InterPro" id="IPR018247">
    <property type="entry name" value="EF_Hand_1_Ca_BS"/>
</dbReference>
<reference evidence="9" key="1">
    <citation type="submission" date="2023-08" db="EMBL/GenBank/DDBJ databases">
        <authorList>
            <person name="Chen Y."/>
            <person name="Shah S."/>
            <person name="Dougan E. K."/>
            <person name="Thang M."/>
            <person name="Chan C."/>
        </authorList>
    </citation>
    <scope>NUCLEOTIDE SEQUENCE</scope>
</reference>
<dbReference type="EMBL" id="CAUJNA010000885">
    <property type="protein sequence ID" value="CAJ1382241.1"/>
    <property type="molecule type" value="Genomic_DNA"/>
</dbReference>
<dbReference type="SUPFAM" id="SSF81324">
    <property type="entry name" value="Voltage-gated potassium channels"/>
    <property type="match status" value="1"/>
</dbReference>
<evidence type="ECO:0000256" key="1">
    <source>
        <dbReference type="ARBA" id="ARBA00004141"/>
    </source>
</evidence>
<evidence type="ECO:0000256" key="3">
    <source>
        <dbReference type="ARBA" id="ARBA00022837"/>
    </source>
</evidence>
<dbReference type="CDD" id="cd00051">
    <property type="entry name" value="EFh"/>
    <property type="match status" value="1"/>
</dbReference>
<accession>A0AA36I8M9</accession>
<dbReference type="PANTHER" id="PTHR46726:SF1">
    <property type="entry name" value="TWO-PORE CALCIUM CHANNEL 3"/>
    <property type="match status" value="1"/>
</dbReference>
<evidence type="ECO:0000256" key="7">
    <source>
        <dbReference type="SAM" id="Phobius"/>
    </source>
</evidence>
<dbReference type="Gene3D" id="1.10.287.70">
    <property type="match status" value="1"/>
</dbReference>
<feature type="region of interest" description="Disordered" evidence="6">
    <location>
        <begin position="69"/>
        <end position="98"/>
    </location>
</feature>
<dbReference type="SMART" id="SM00054">
    <property type="entry name" value="EFh"/>
    <property type="match status" value="2"/>
</dbReference>
<protein>
    <recommendedName>
        <fullName evidence="8">EF-hand domain-containing protein</fullName>
    </recommendedName>
</protein>
<sequence>MAEAQVSNAFQELLVNLERQHFLELQQLREENIRLVDCNLKLVSWTSGVKTGVISGNHMARISEASATLSRMTGMDSEEPLHLGQEEHESPVAQEGDPFPVVDLRSVRRKSEDSSSKGQGEASAVFVVPTLSIGEQVVTGQNTDSLARSPSLLSQQAASFFESDTYELLIGALILCSVLILALEMQYEGYLIGHDLDYPRMDKNPQEVWHSIPEILTWIDRTFTGVFVLDIVLRVFFIGRAFFCQVFSVLDLVVVLCSLLEEVLGEAFPFDAPFLRLLRFAKVARALRVLKRAHFLGSLHILLKSVRASVEVLFWSLCLLGIIQCIAGMMLAQSVQGFLLDESKDMMIRREVFRYFGTFSSTLLTMFEVLMANWAPACRVLVDNVDEGYALGFVVYRCLVGFAILNVVSAVFLQQTMKVAAADQDVALQQRQLAAEAYTRKLQAFFKRLDQSGDGILTWAEFSAVLDSPKLQDWLATLDLESNDLVDLFSMMDDGDGEITLDDFLHGARSLRGAARSIDLASVLSTARRTEAKTEVLLTMLANISGFCKEDVKREARRLRSNASSGMRRPDSPLATPRPQGSRALSPLATSIGMSTIGIGLSSFSPQGMASHGTRM</sequence>
<keyword evidence="5 7" id="KW-0472">Membrane</keyword>
<proteinExistence type="predicted"/>
<dbReference type="GO" id="GO:0005509">
    <property type="term" value="F:calcium ion binding"/>
    <property type="evidence" value="ECO:0007669"/>
    <property type="project" value="InterPro"/>
</dbReference>
<keyword evidence="4 7" id="KW-1133">Transmembrane helix</keyword>
<evidence type="ECO:0000256" key="4">
    <source>
        <dbReference type="ARBA" id="ARBA00022989"/>
    </source>
</evidence>
<keyword evidence="2 7" id="KW-0812">Transmembrane</keyword>
<dbReference type="InterPro" id="IPR011992">
    <property type="entry name" value="EF-hand-dom_pair"/>
</dbReference>
<feature type="region of interest" description="Disordered" evidence="6">
    <location>
        <begin position="558"/>
        <end position="586"/>
    </location>
</feature>
<dbReference type="Gene3D" id="1.20.120.350">
    <property type="entry name" value="Voltage-gated potassium channels. Chain C"/>
    <property type="match status" value="1"/>
</dbReference>
<comment type="subcellular location">
    <subcellularLocation>
        <location evidence="1">Membrane</location>
        <topology evidence="1">Multi-pass membrane protein</topology>
    </subcellularLocation>
</comment>